<evidence type="ECO:0000256" key="2">
    <source>
        <dbReference type="ARBA" id="ARBA00006622"/>
    </source>
</evidence>
<evidence type="ECO:0000313" key="9">
    <source>
        <dbReference type="Proteomes" id="UP000077755"/>
    </source>
</evidence>
<comment type="cofactor">
    <cofactor evidence="1">
        <name>Fe(2+)</name>
        <dbReference type="ChEBI" id="CHEBI:29033"/>
    </cofactor>
</comment>
<dbReference type="PANTHER" id="PTHR22966:SF1">
    <property type="entry name" value="PLANT CYSTEINE OXIDASE 1"/>
    <property type="match status" value="1"/>
</dbReference>
<evidence type="ECO:0000256" key="4">
    <source>
        <dbReference type="ARBA" id="ARBA00022723"/>
    </source>
</evidence>
<dbReference type="AlphaFoldDB" id="A0AAF0WRW0"/>
<comment type="similarity">
    <text evidence="2">Belongs to the cysteine dioxygenase family.</text>
</comment>
<keyword evidence="9" id="KW-1185">Reference proteome</keyword>
<protein>
    <recommendedName>
        <fullName evidence="3">cysteine dioxygenase</fullName>
        <ecNumber evidence="3">1.13.11.20</ecNumber>
    </recommendedName>
</protein>
<dbReference type="CDD" id="cd20289">
    <property type="entry name" value="cupin_ADO"/>
    <property type="match status" value="1"/>
</dbReference>
<dbReference type="SUPFAM" id="SSF51182">
    <property type="entry name" value="RmlC-like cupins"/>
    <property type="match status" value="1"/>
</dbReference>
<evidence type="ECO:0000256" key="5">
    <source>
        <dbReference type="ARBA" id="ARBA00023002"/>
    </source>
</evidence>
<evidence type="ECO:0000313" key="8">
    <source>
        <dbReference type="EMBL" id="WOG93333.1"/>
    </source>
</evidence>
<dbReference type="GO" id="GO:0070483">
    <property type="term" value="P:detection of hypoxia"/>
    <property type="evidence" value="ECO:0007669"/>
    <property type="project" value="UniProtKB-ARBA"/>
</dbReference>
<dbReference type="InterPro" id="IPR014710">
    <property type="entry name" value="RmlC-like_jellyroll"/>
</dbReference>
<name>A0AAF0WRW0_DAUCS</name>
<dbReference type="EMBL" id="CP093345">
    <property type="protein sequence ID" value="WOG93333.1"/>
    <property type="molecule type" value="Genomic_DNA"/>
</dbReference>
<dbReference type="InterPro" id="IPR012864">
    <property type="entry name" value="PCO/ADO"/>
</dbReference>
<comment type="catalytic activity">
    <reaction evidence="7">
        <text>L-cysteine + O2 = 3-sulfino-L-alanine + H(+)</text>
        <dbReference type="Rhea" id="RHEA:20441"/>
        <dbReference type="ChEBI" id="CHEBI:15378"/>
        <dbReference type="ChEBI" id="CHEBI:15379"/>
        <dbReference type="ChEBI" id="CHEBI:35235"/>
        <dbReference type="ChEBI" id="CHEBI:61085"/>
        <dbReference type="EC" id="1.13.11.20"/>
    </reaction>
    <physiologicalReaction direction="left-to-right" evidence="7">
        <dbReference type="Rhea" id="RHEA:20442"/>
    </physiologicalReaction>
</comment>
<evidence type="ECO:0000256" key="6">
    <source>
        <dbReference type="ARBA" id="ARBA00023004"/>
    </source>
</evidence>
<dbReference type="Pfam" id="PF07847">
    <property type="entry name" value="PCO_ADO"/>
    <property type="match status" value="1"/>
</dbReference>
<keyword evidence="4" id="KW-0479">Metal-binding</keyword>
<reference evidence="8" key="1">
    <citation type="journal article" date="2016" name="Nat. Genet.">
        <title>A high-quality carrot genome assembly provides new insights into carotenoid accumulation and asterid genome evolution.</title>
        <authorList>
            <person name="Iorizzo M."/>
            <person name="Ellison S."/>
            <person name="Senalik D."/>
            <person name="Zeng P."/>
            <person name="Satapoomin P."/>
            <person name="Huang J."/>
            <person name="Bowman M."/>
            <person name="Iovene M."/>
            <person name="Sanseverino W."/>
            <person name="Cavagnaro P."/>
            <person name="Yildiz M."/>
            <person name="Macko-Podgorni A."/>
            <person name="Moranska E."/>
            <person name="Grzebelus E."/>
            <person name="Grzebelus D."/>
            <person name="Ashrafi H."/>
            <person name="Zheng Z."/>
            <person name="Cheng S."/>
            <person name="Spooner D."/>
            <person name="Van Deynze A."/>
            <person name="Simon P."/>
        </authorList>
    </citation>
    <scope>NUCLEOTIDE SEQUENCE</scope>
    <source>
        <tissue evidence="8">Leaf</tissue>
    </source>
</reference>
<evidence type="ECO:0000256" key="1">
    <source>
        <dbReference type="ARBA" id="ARBA00001954"/>
    </source>
</evidence>
<proteinExistence type="inferred from homology"/>
<keyword evidence="6" id="KW-0408">Iron</keyword>
<dbReference type="GO" id="GO:0017172">
    <property type="term" value="F:cysteine dioxygenase activity"/>
    <property type="evidence" value="ECO:0007669"/>
    <property type="project" value="UniProtKB-EC"/>
</dbReference>
<dbReference type="Proteomes" id="UP000077755">
    <property type="component" value="Chromosome 3"/>
</dbReference>
<reference evidence="8" key="2">
    <citation type="submission" date="2022-03" db="EMBL/GenBank/DDBJ databases">
        <title>Draft title - Genomic analysis of global carrot germplasm unveils the trajectory of domestication and the origin of high carotenoid orange carrot.</title>
        <authorList>
            <person name="Iorizzo M."/>
            <person name="Ellison S."/>
            <person name="Senalik D."/>
            <person name="Macko-Podgorni A."/>
            <person name="Grzebelus D."/>
            <person name="Bostan H."/>
            <person name="Rolling W."/>
            <person name="Curaba J."/>
            <person name="Simon P."/>
        </authorList>
    </citation>
    <scope>NUCLEOTIDE SEQUENCE</scope>
    <source>
        <tissue evidence="8">Leaf</tissue>
    </source>
</reference>
<accession>A0AAF0WRW0</accession>
<evidence type="ECO:0000256" key="7">
    <source>
        <dbReference type="ARBA" id="ARBA00024284"/>
    </source>
</evidence>
<dbReference type="PANTHER" id="PTHR22966">
    <property type="entry name" value="2-AMINOETHANETHIOL DIOXYGENASE"/>
    <property type="match status" value="1"/>
</dbReference>
<gene>
    <name evidence="8" type="ORF">DCAR_0312616</name>
</gene>
<organism evidence="8 9">
    <name type="scientific">Daucus carota subsp. sativus</name>
    <name type="common">Carrot</name>
    <dbReference type="NCBI Taxonomy" id="79200"/>
    <lineage>
        <taxon>Eukaryota</taxon>
        <taxon>Viridiplantae</taxon>
        <taxon>Streptophyta</taxon>
        <taxon>Embryophyta</taxon>
        <taxon>Tracheophyta</taxon>
        <taxon>Spermatophyta</taxon>
        <taxon>Magnoliopsida</taxon>
        <taxon>eudicotyledons</taxon>
        <taxon>Gunneridae</taxon>
        <taxon>Pentapetalae</taxon>
        <taxon>asterids</taxon>
        <taxon>campanulids</taxon>
        <taxon>Apiales</taxon>
        <taxon>Apiaceae</taxon>
        <taxon>Apioideae</taxon>
        <taxon>Scandiceae</taxon>
        <taxon>Daucinae</taxon>
        <taxon>Daucus</taxon>
        <taxon>Daucus sect. Daucus</taxon>
    </lineage>
</organism>
<dbReference type="EC" id="1.13.11.20" evidence="3"/>
<dbReference type="InterPro" id="IPR011051">
    <property type="entry name" value="RmlC_Cupin_sf"/>
</dbReference>
<sequence length="250" mass="28036">MWVRKTSADRRYKEIKIPPVQVLYNTCKGVFENFGPGIVPGPENIERLKAAMDGMTGADVGLRPGMQFFRRFPVITYIRIHECDKFSIGLFCLPQSAVIPLHNHPEMTVLSKLLFGTINVNSFEWVNADPPNSKFLPAGVPRLAKTKAEYEVSAPCKTSVLYPADRGNLHTVRALTPCAFLEVVAPPCSVSRGWPCTYYRKYHFSTLSAVGMISVPEEQRPGYVWLQETEKGDVSLVYKDEYTGPCIVTE</sequence>
<dbReference type="Gene3D" id="2.60.120.10">
    <property type="entry name" value="Jelly Rolls"/>
    <property type="match status" value="1"/>
</dbReference>
<dbReference type="GO" id="GO:0046872">
    <property type="term" value="F:metal ion binding"/>
    <property type="evidence" value="ECO:0007669"/>
    <property type="project" value="UniProtKB-KW"/>
</dbReference>
<keyword evidence="5" id="KW-0560">Oxidoreductase</keyword>
<evidence type="ECO:0000256" key="3">
    <source>
        <dbReference type="ARBA" id="ARBA00013133"/>
    </source>
</evidence>